<keyword evidence="3" id="KW-0614">Plasmid</keyword>
<dbReference type="Pfam" id="PF12802">
    <property type="entry name" value="MarR_2"/>
    <property type="match status" value="1"/>
</dbReference>
<dbReference type="GeneID" id="56448695"/>
<dbReference type="PANTHER" id="PTHR33164:SF43">
    <property type="entry name" value="HTH-TYPE TRANSCRIPTIONAL REPRESSOR YETL"/>
    <property type="match status" value="1"/>
</dbReference>
<accession>A0A0P0F266</accession>
<dbReference type="PROSITE" id="PS50995">
    <property type="entry name" value="HTH_MARR_2"/>
    <property type="match status" value="1"/>
</dbReference>
<dbReference type="SUPFAM" id="SSF46785">
    <property type="entry name" value="Winged helix' DNA-binding domain"/>
    <property type="match status" value="1"/>
</dbReference>
<gene>
    <name evidence="3" type="ORF">D3868_31765</name>
    <name evidence="2" type="ORF">SIM66_06045</name>
</gene>
<dbReference type="InterPro" id="IPR036388">
    <property type="entry name" value="WH-like_DNA-bd_sf"/>
</dbReference>
<dbReference type="Proteomes" id="UP000298774">
    <property type="component" value="Plasmid p4"/>
</dbReference>
<dbReference type="PANTHER" id="PTHR33164">
    <property type="entry name" value="TRANSCRIPTIONAL REGULATOR, MARR FAMILY"/>
    <property type="match status" value="1"/>
</dbReference>
<evidence type="ECO:0000313" key="5">
    <source>
        <dbReference type="Proteomes" id="UP001277471"/>
    </source>
</evidence>
<dbReference type="GO" id="GO:0003700">
    <property type="term" value="F:DNA-binding transcription factor activity"/>
    <property type="evidence" value="ECO:0007669"/>
    <property type="project" value="InterPro"/>
</dbReference>
<evidence type="ECO:0000259" key="1">
    <source>
        <dbReference type="PROSITE" id="PS50995"/>
    </source>
</evidence>
<dbReference type="InterPro" id="IPR039422">
    <property type="entry name" value="MarR/SlyA-like"/>
</dbReference>
<dbReference type="InterPro" id="IPR000835">
    <property type="entry name" value="HTH_MarR-typ"/>
</dbReference>
<dbReference type="InterPro" id="IPR036390">
    <property type="entry name" value="WH_DNA-bd_sf"/>
</dbReference>
<reference evidence="3 4" key="1">
    <citation type="submission" date="2018-09" db="EMBL/GenBank/DDBJ databases">
        <title>Whole genome based analysis of evolution and adaptive divergence in Indian and Brazilian strains of Azospirillum brasilense.</title>
        <authorList>
            <person name="Singh C."/>
            <person name="Tripathi A.K."/>
        </authorList>
    </citation>
    <scope>NUCLEOTIDE SEQUENCE [LARGE SCALE GENOMIC DNA]</scope>
    <source>
        <strain evidence="3 4">MTCC4038</strain>
        <plasmid evidence="3 4">p4</plasmid>
    </source>
</reference>
<evidence type="ECO:0000313" key="3">
    <source>
        <dbReference type="EMBL" id="QCO13564.1"/>
    </source>
</evidence>
<dbReference type="Gene3D" id="1.10.10.10">
    <property type="entry name" value="Winged helix-like DNA-binding domain superfamily/Winged helix DNA-binding domain"/>
    <property type="match status" value="1"/>
</dbReference>
<dbReference type="EMBL" id="JAWXYC010000002">
    <property type="protein sequence ID" value="MDX5950757.1"/>
    <property type="molecule type" value="Genomic_DNA"/>
</dbReference>
<dbReference type="GO" id="GO:0006950">
    <property type="term" value="P:response to stress"/>
    <property type="evidence" value="ECO:0007669"/>
    <property type="project" value="TreeGrafter"/>
</dbReference>
<reference evidence="2 5" key="2">
    <citation type="submission" date="2023-11" db="EMBL/GenBank/DDBJ databases">
        <title>MicrobeMod: A computational toolkit for identifying prokaryotic methylation and restriction-modification with nanopore sequencing.</title>
        <authorList>
            <person name="Crits-Christoph A."/>
            <person name="Kang S.C."/>
            <person name="Lee H."/>
            <person name="Ostrov N."/>
        </authorList>
    </citation>
    <scope>NUCLEOTIDE SEQUENCE [LARGE SCALE GENOMIC DNA]</scope>
    <source>
        <strain evidence="2 5">ATCC 29145</strain>
    </source>
</reference>
<dbReference type="EMBL" id="CP032343">
    <property type="protein sequence ID" value="QCO13564.1"/>
    <property type="molecule type" value="Genomic_DNA"/>
</dbReference>
<dbReference type="InterPro" id="IPR011991">
    <property type="entry name" value="ArsR-like_HTH"/>
</dbReference>
<dbReference type="RefSeq" id="WP_035680630.1">
    <property type="nucleotide sequence ID" value="NZ_CP012917.1"/>
</dbReference>
<geneLocation type="plasmid" evidence="3 4">
    <name>p4</name>
</geneLocation>
<dbReference type="Proteomes" id="UP001277471">
    <property type="component" value="Unassembled WGS sequence"/>
</dbReference>
<organism evidence="3 4">
    <name type="scientific">Azospirillum brasilense</name>
    <dbReference type="NCBI Taxonomy" id="192"/>
    <lineage>
        <taxon>Bacteria</taxon>
        <taxon>Pseudomonadati</taxon>
        <taxon>Pseudomonadota</taxon>
        <taxon>Alphaproteobacteria</taxon>
        <taxon>Rhodospirillales</taxon>
        <taxon>Azospirillaceae</taxon>
        <taxon>Azospirillum</taxon>
    </lineage>
</organism>
<protein>
    <submittedName>
        <fullName evidence="2">Helix-turn-helix domain-containing protein</fullName>
    </submittedName>
    <submittedName>
        <fullName evidence="3">MarR family transcriptional regulator</fullName>
    </submittedName>
</protein>
<name>A0A0P0F266_AZOBR</name>
<dbReference type="CDD" id="cd00090">
    <property type="entry name" value="HTH_ARSR"/>
    <property type="match status" value="1"/>
</dbReference>
<evidence type="ECO:0000313" key="2">
    <source>
        <dbReference type="EMBL" id="MDX5950757.1"/>
    </source>
</evidence>
<dbReference type="KEGG" id="abf:AMK58_25480"/>
<dbReference type="AlphaFoldDB" id="A0A0P0F266"/>
<dbReference type="SMART" id="SM00347">
    <property type="entry name" value="HTH_MARR"/>
    <property type="match status" value="1"/>
</dbReference>
<sequence>MTRRKEKQLADIMVLVFRLNGRLLEQGDRLVEGLNLTSARWQVLGALALADRPLTAPQIAEAMGITRQGAQKQLNLLMDEGLLDRRPNPSHERSPLYRLTATGKRTFAEADRRCGLWAADLGEALSEDALHTTETVLGELLARLNKPLPTHRQSERTSDD</sequence>
<feature type="domain" description="HTH marR-type" evidence="1">
    <location>
        <begin position="9"/>
        <end position="146"/>
    </location>
</feature>
<proteinExistence type="predicted"/>
<evidence type="ECO:0000313" key="4">
    <source>
        <dbReference type="Proteomes" id="UP000298774"/>
    </source>
</evidence>
<keyword evidence="5" id="KW-1185">Reference proteome</keyword>